<dbReference type="Proteomes" id="UP000218327">
    <property type="component" value="Unassembled WGS sequence"/>
</dbReference>
<dbReference type="InterPro" id="IPR046342">
    <property type="entry name" value="CBS_dom_sf"/>
</dbReference>
<proteinExistence type="predicted"/>
<dbReference type="EMBL" id="NVVJ01000001">
    <property type="protein sequence ID" value="PCJ28673.1"/>
    <property type="molecule type" value="Genomic_DNA"/>
</dbReference>
<keyword evidence="1 2" id="KW-0129">CBS domain</keyword>
<dbReference type="Gene3D" id="3.10.580.10">
    <property type="entry name" value="CBS-domain"/>
    <property type="match status" value="1"/>
</dbReference>
<evidence type="ECO:0000256" key="1">
    <source>
        <dbReference type="ARBA" id="ARBA00023122"/>
    </source>
</evidence>
<comment type="caution">
    <text evidence="4">The sequence shown here is derived from an EMBL/GenBank/DDBJ whole genome shotgun (WGS) entry which is preliminary data.</text>
</comment>
<dbReference type="InterPro" id="IPR000644">
    <property type="entry name" value="CBS_dom"/>
</dbReference>
<organism evidence="4 5">
    <name type="scientific">SAR86 cluster bacterium</name>
    <dbReference type="NCBI Taxonomy" id="2030880"/>
    <lineage>
        <taxon>Bacteria</taxon>
        <taxon>Pseudomonadati</taxon>
        <taxon>Pseudomonadota</taxon>
        <taxon>Gammaproteobacteria</taxon>
        <taxon>SAR86 cluster</taxon>
    </lineage>
</organism>
<dbReference type="AlphaFoldDB" id="A0A2A5BAW0"/>
<accession>A0A2A5BAW0</accession>
<dbReference type="Pfam" id="PF00571">
    <property type="entry name" value="CBS"/>
    <property type="match status" value="2"/>
</dbReference>
<evidence type="ECO:0000313" key="4">
    <source>
        <dbReference type="EMBL" id="PCJ28673.1"/>
    </source>
</evidence>
<reference evidence="5" key="1">
    <citation type="submission" date="2017-08" db="EMBL/GenBank/DDBJ databases">
        <title>A dynamic microbial community with high functional redundancy inhabits the cold, oxic subseafloor aquifer.</title>
        <authorList>
            <person name="Tully B.J."/>
            <person name="Wheat C.G."/>
            <person name="Glazer B.T."/>
            <person name="Huber J.A."/>
        </authorList>
    </citation>
    <scope>NUCLEOTIDE SEQUENCE [LARGE SCALE GENOMIC DNA]</scope>
</reference>
<dbReference type="SMART" id="SM00116">
    <property type="entry name" value="CBS"/>
    <property type="match status" value="2"/>
</dbReference>
<gene>
    <name evidence="4" type="ORF">COA96_00375</name>
</gene>
<feature type="domain" description="CBS" evidence="3">
    <location>
        <begin position="77"/>
        <end position="133"/>
    </location>
</feature>
<name>A0A2A5BAW0_9GAMM</name>
<evidence type="ECO:0000259" key="3">
    <source>
        <dbReference type="PROSITE" id="PS51371"/>
    </source>
</evidence>
<dbReference type="PANTHER" id="PTHR43080:SF2">
    <property type="entry name" value="CBS DOMAIN-CONTAINING PROTEIN"/>
    <property type="match status" value="1"/>
</dbReference>
<evidence type="ECO:0000256" key="2">
    <source>
        <dbReference type="PROSITE-ProRule" id="PRU00703"/>
    </source>
</evidence>
<evidence type="ECO:0000313" key="5">
    <source>
        <dbReference type="Proteomes" id="UP000218327"/>
    </source>
</evidence>
<dbReference type="SUPFAM" id="SSF54631">
    <property type="entry name" value="CBS-domain pair"/>
    <property type="match status" value="1"/>
</dbReference>
<protein>
    <recommendedName>
        <fullName evidence="3">CBS domain-containing protein</fullName>
    </recommendedName>
</protein>
<sequence length="156" mass="18089">MKRTARDILKEKGGHMVTINSDATVFQALTAMTQNKVGSIVVVEEEKIVGIWTERDLMFRVLEEGFDPRTARLSDNMSESLISANVEEQAYQLYDKFLGRRVRHLLIEEDGEYIGLLSVGDVMKANLQQKNEEFEELNHMVSLEYYENWKEVQSQR</sequence>
<feature type="domain" description="CBS" evidence="3">
    <location>
        <begin position="8"/>
        <end position="68"/>
    </location>
</feature>
<dbReference type="InterPro" id="IPR051257">
    <property type="entry name" value="Diverse_CBS-Domain"/>
</dbReference>
<dbReference type="PROSITE" id="PS51371">
    <property type="entry name" value="CBS"/>
    <property type="match status" value="2"/>
</dbReference>
<dbReference type="PANTHER" id="PTHR43080">
    <property type="entry name" value="CBS DOMAIN-CONTAINING PROTEIN CBSX3, MITOCHONDRIAL"/>
    <property type="match status" value="1"/>
</dbReference>